<evidence type="ECO:0000313" key="1">
    <source>
        <dbReference type="EMBL" id="KAK7350002.1"/>
    </source>
</evidence>
<dbReference type="Proteomes" id="UP001367508">
    <property type="component" value="Unassembled WGS sequence"/>
</dbReference>
<sequence>MYIRVGGLSKLYDGVGGSNVSVHGIAIIALRRRRICRGTCRPVRYSCIADLEFKNGGGKTDQEMNNRGPVNISSSPWIENHLLFALFFVTRRRVSDLAFMVGRVINLYVANGRRNSRDWIIFLRLGPNGDVKGNGRREAGVTVTGVSPKASNSSLFFVRNLFRRNREIRSKKKIEPPLDAESLHL</sequence>
<accession>A0AAN9MDL8</accession>
<organism evidence="1 2">
    <name type="scientific">Canavalia gladiata</name>
    <name type="common">Sword bean</name>
    <name type="synonym">Dolichos gladiatus</name>
    <dbReference type="NCBI Taxonomy" id="3824"/>
    <lineage>
        <taxon>Eukaryota</taxon>
        <taxon>Viridiplantae</taxon>
        <taxon>Streptophyta</taxon>
        <taxon>Embryophyta</taxon>
        <taxon>Tracheophyta</taxon>
        <taxon>Spermatophyta</taxon>
        <taxon>Magnoliopsida</taxon>
        <taxon>eudicotyledons</taxon>
        <taxon>Gunneridae</taxon>
        <taxon>Pentapetalae</taxon>
        <taxon>rosids</taxon>
        <taxon>fabids</taxon>
        <taxon>Fabales</taxon>
        <taxon>Fabaceae</taxon>
        <taxon>Papilionoideae</taxon>
        <taxon>50 kb inversion clade</taxon>
        <taxon>NPAAA clade</taxon>
        <taxon>indigoferoid/millettioid clade</taxon>
        <taxon>Phaseoleae</taxon>
        <taxon>Canavalia</taxon>
    </lineage>
</organism>
<dbReference type="AlphaFoldDB" id="A0AAN9MDL8"/>
<comment type="caution">
    <text evidence="1">The sequence shown here is derived from an EMBL/GenBank/DDBJ whole genome shotgun (WGS) entry which is preliminary data.</text>
</comment>
<keyword evidence="2" id="KW-1185">Reference proteome</keyword>
<protein>
    <submittedName>
        <fullName evidence="1">Uncharacterized protein</fullName>
    </submittedName>
</protein>
<gene>
    <name evidence="1" type="ORF">VNO77_08007</name>
</gene>
<evidence type="ECO:0000313" key="2">
    <source>
        <dbReference type="Proteomes" id="UP001367508"/>
    </source>
</evidence>
<name>A0AAN9MDL8_CANGL</name>
<reference evidence="1 2" key="1">
    <citation type="submission" date="2024-01" db="EMBL/GenBank/DDBJ databases">
        <title>The genomes of 5 underutilized Papilionoideae crops provide insights into root nodulation and disease resistanc.</title>
        <authorList>
            <person name="Jiang F."/>
        </authorList>
    </citation>
    <scope>NUCLEOTIDE SEQUENCE [LARGE SCALE GENOMIC DNA]</scope>
    <source>
        <strain evidence="1">LVBAO_FW01</strain>
        <tissue evidence="1">Leaves</tissue>
    </source>
</reference>
<dbReference type="EMBL" id="JAYMYQ010000002">
    <property type="protein sequence ID" value="KAK7350002.1"/>
    <property type="molecule type" value="Genomic_DNA"/>
</dbReference>
<proteinExistence type="predicted"/>